<protein>
    <submittedName>
        <fullName evidence="1">Uncharacterized protein</fullName>
    </submittedName>
</protein>
<dbReference type="EMBL" id="JPVQ01000075">
    <property type="protein sequence ID" value="KGR86391.1"/>
    <property type="molecule type" value="Genomic_DNA"/>
</dbReference>
<dbReference type="AlphaFoldDB" id="A0A0A3INU4"/>
<evidence type="ECO:0000313" key="1">
    <source>
        <dbReference type="EMBL" id="KGR86391.1"/>
    </source>
</evidence>
<gene>
    <name evidence="1" type="ORF">CD30_19010</name>
</gene>
<accession>A0A0A3INU4</accession>
<dbReference type="Proteomes" id="UP000030595">
    <property type="component" value="Unassembled WGS sequence"/>
</dbReference>
<keyword evidence="2" id="KW-1185">Reference proteome</keyword>
<comment type="caution">
    <text evidence="1">The sequence shown here is derived from an EMBL/GenBank/DDBJ whole genome shotgun (WGS) entry which is preliminary data.</text>
</comment>
<proteinExistence type="predicted"/>
<organism evidence="1 2">
    <name type="scientific">Ureibacillus massiliensis 4400831 = CIP 108448 = CCUG 49529</name>
    <dbReference type="NCBI Taxonomy" id="1211035"/>
    <lineage>
        <taxon>Bacteria</taxon>
        <taxon>Bacillati</taxon>
        <taxon>Bacillota</taxon>
        <taxon>Bacilli</taxon>
        <taxon>Bacillales</taxon>
        <taxon>Caryophanaceae</taxon>
        <taxon>Ureibacillus</taxon>
    </lineage>
</organism>
<sequence length="172" mass="20114">MSTKLSITGKDLNLLKFKEDMDEIVFNYIDTTQKWEKAYSQLDELLNGAVDYFNSHITGVGMPKQNTYWVLFMDITSKLIYFHTLAYQQLKMIQNEDVTKEVLQLYLVAANCIPDVQKLANAEFLMEVAHSYEELKLYNDKQGEFEKVLLKQNNSADKCIQAFYEFTKSFKK</sequence>
<evidence type="ECO:0000313" key="2">
    <source>
        <dbReference type="Proteomes" id="UP000030595"/>
    </source>
</evidence>
<reference evidence="1 2" key="1">
    <citation type="submission" date="2014-02" db="EMBL/GenBank/DDBJ databases">
        <title>Draft genome sequence of Lysinibacillus massiliensis CCUG 49529.</title>
        <authorList>
            <person name="Zhang F."/>
            <person name="Wang G."/>
            <person name="Zhang L."/>
        </authorList>
    </citation>
    <scope>NUCLEOTIDE SEQUENCE [LARGE SCALE GENOMIC DNA]</scope>
    <source>
        <strain evidence="1 2">CCUG 49529</strain>
    </source>
</reference>
<name>A0A0A3INU4_9BACL</name>
<dbReference type="OrthoDB" id="2455618at2"/>
<dbReference type="eggNOG" id="ENOG50347RC">
    <property type="taxonomic scope" value="Bacteria"/>
</dbReference>
<dbReference type="RefSeq" id="WP_036180355.1">
    <property type="nucleotide sequence ID" value="NZ_AVCZ01000075.1"/>
</dbReference>